<dbReference type="RefSeq" id="WP_254009853.1">
    <property type="nucleotide sequence ID" value="NZ_JAMZMM010000004.1"/>
</dbReference>
<evidence type="ECO:0000313" key="2">
    <source>
        <dbReference type="Proteomes" id="UP001204953"/>
    </source>
</evidence>
<name>A0AAE3KKX5_9CYAN</name>
<protein>
    <submittedName>
        <fullName evidence="1">Uncharacterized protein</fullName>
    </submittedName>
</protein>
<dbReference type="EMBL" id="JAMZMM010000004">
    <property type="protein sequence ID" value="MCP2727036.1"/>
    <property type="molecule type" value="Genomic_DNA"/>
</dbReference>
<keyword evidence="2" id="KW-1185">Reference proteome</keyword>
<accession>A0AAE3KKX5</accession>
<comment type="caution">
    <text evidence="1">The sequence shown here is derived from an EMBL/GenBank/DDBJ whole genome shotgun (WGS) entry which is preliminary data.</text>
</comment>
<dbReference type="Proteomes" id="UP001204953">
    <property type="component" value="Unassembled WGS sequence"/>
</dbReference>
<dbReference type="AlphaFoldDB" id="A0AAE3KKX5"/>
<gene>
    <name evidence="1" type="ORF">NJ959_00910</name>
</gene>
<reference evidence="1" key="1">
    <citation type="submission" date="2022-06" db="EMBL/GenBank/DDBJ databases">
        <title>New cyanobacteria of genus Symplocastrum in benthos of Lake Baikal.</title>
        <authorList>
            <person name="Sorokovikova E."/>
            <person name="Tikhonova I."/>
            <person name="Krasnopeev A."/>
            <person name="Evseev P."/>
            <person name="Gladkikh A."/>
            <person name="Belykh O."/>
        </authorList>
    </citation>
    <scope>NUCLEOTIDE SEQUENCE</scope>
    <source>
        <strain evidence="1">BBK-W-15</strain>
    </source>
</reference>
<evidence type="ECO:0000313" key="1">
    <source>
        <dbReference type="EMBL" id="MCP2727036.1"/>
    </source>
</evidence>
<sequence>MSGKRGWVICVKLIYKICDRISQRDRLHLASFQCPLCNLLNSIRLLTINVPATVDGSGTA</sequence>
<organism evidence="1 2">
    <name type="scientific">Limnofasciculus baicalensis BBK-W-15</name>
    <dbReference type="NCBI Taxonomy" id="2699891"/>
    <lineage>
        <taxon>Bacteria</taxon>
        <taxon>Bacillati</taxon>
        <taxon>Cyanobacteriota</taxon>
        <taxon>Cyanophyceae</taxon>
        <taxon>Coleofasciculales</taxon>
        <taxon>Coleofasciculaceae</taxon>
        <taxon>Limnofasciculus</taxon>
        <taxon>Limnofasciculus baicalensis</taxon>
    </lineage>
</organism>
<proteinExistence type="predicted"/>